<feature type="domain" description="PIN" evidence="8">
    <location>
        <begin position="7"/>
        <end position="125"/>
    </location>
</feature>
<dbReference type="Pfam" id="PF01850">
    <property type="entry name" value="PIN"/>
    <property type="match status" value="1"/>
</dbReference>
<dbReference type="GO" id="GO:0016787">
    <property type="term" value="F:hydrolase activity"/>
    <property type="evidence" value="ECO:0007669"/>
    <property type="project" value="UniProtKB-KW"/>
</dbReference>
<dbReference type="AlphaFoldDB" id="A0A7C3DH85"/>
<keyword evidence="3" id="KW-0540">Nuclease</keyword>
<gene>
    <name evidence="9" type="ORF">ENS82_07735</name>
</gene>
<sequence>MRIPKQILLDTNFFISLRRKEPEAINFLSRLSREQMVTSAIVQVEYATGEFVVDPRQERSIQQMFARFTILSFEEKVALKTMREATKLSLPRKPNPHKRLFDLMIASTAWANGLTLLTENLKDFENLTWVKVANWRDYGR</sequence>
<name>A0A7C3DH85_MEIRU</name>
<comment type="similarity">
    <text evidence="7">Belongs to the PINc/VapC protein family.</text>
</comment>
<keyword evidence="2" id="KW-1277">Toxin-antitoxin system</keyword>
<evidence type="ECO:0000256" key="2">
    <source>
        <dbReference type="ARBA" id="ARBA00022649"/>
    </source>
</evidence>
<evidence type="ECO:0000256" key="1">
    <source>
        <dbReference type="ARBA" id="ARBA00001946"/>
    </source>
</evidence>
<dbReference type="PANTHER" id="PTHR33653:SF1">
    <property type="entry name" value="RIBONUCLEASE VAPC2"/>
    <property type="match status" value="1"/>
</dbReference>
<keyword evidence="6" id="KW-0460">Magnesium</keyword>
<dbReference type="SUPFAM" id="SSF88723">
    <property type="entry name" value="PIN domain-like"/>
    <property type="match status" value="1"/>
</dbReference>
<evidence type="ECO:0000256" key="3">
    <source>
        <dbReference type="ARBA" id="ARBA00022722"/>
    </source>
</evidence>
<keyword evidence="5" id="KW-0378">Hydrolase</keyword>
<dbReference type="CDD" id="cd09881">
    <property type="entry name" value="PIN_VapC4-5_FitB-like"/>
    <property type="match status" value="1"/>
</dbReference>
<reference evidence="9" key="1">
    <citation type="journal article" date="2020" name="mSystems">
        <title>Genome- and Community-Level Interaction Insights into Carbon Utilization and Element Cycling Functions of Hydrothermarchaeota in Hydrothermal Sediment.</title>
        <authorList>
            <person name="Zhou Z."/>
            <person name="Liu Y."/>
            <person name="Xu W."/>
            <person name="Pan J."/>
            <person name="Luo Z.H."/>
            <person name="Li M."/>
        </authorList>
    </citation>
    <scope>NUCLEOTIDE SEQUENCE [LARGE SCALE GENOMIC DNA]</scope>
    <source>
        <strain evidence="9">SpSt-524</strain>
    </source>
</reference>
<dbReference type="Gene3D" id="3.40.50.1010">
    <property type="entry name" value="5'-nuclease"/>
    <property type="match status" value="1"/>
</dbReference>
<evidence type="ECO:0000259" key="8">
    <source>
        <dbReference type="Pfam" id="PF01850"/>
    </source>
</evidence>
<comment type="cofactor">
    <cofactor evidence="1">
        <name>Mg(2+)</name>
        <dbReference type="ChEBI" id="CHEBI:18420"/>
    </cofactor>
</comment>
<dbReference type="GO" id="GO:0004518">
    <property type="term" value="F:nuclease activity"/>
    <property type="evidence" value="ECO:0007669"/>
    <property type="project" value="UniProtKB-KW"/>
</dbReference>
<proteinExistence type="inferred from homology"/>
<dbReference type="EMBL" id="DSWI01000016">
    <property type="protein sequence ID" value="HFG20595.1"/>
    <property type="molecule type" value="Genomic_DNA"/>
</dbReference>
<accession>A0A7C3DH85</accession>
<keyword evidence="4" id="KW-0479">Metal-binding</keyword>
<evidence type="ECO:0000313" key="9">
    <source>
        <dbReference type="EMBL" id="HFG20595.1"/>
    </source>
</evidence>
<evidence type="ECO:0000256" key="4">
    <source>
        <dbReference type="ARBA" id="ARBA00022723"/>
    </source>
</evidence>
<dbReference type="InterPro" id="IPR029060">
    <property type="entry name" value="PIN-like_dom_sf"/>
</dbReference>
<dbReference type="InterPro" id="IPR002716">
    <property type="entry name" value="PIN_dom"/>
</dbReference>
<evidence type="ECO:0000256" key="7">
    <source>
        <dbReference type="ARBA" id="ARBA00038093"/>
    </source>
</evidence>
<organism evidence="9">
    <name type="scientific">Meiothermus ruber</name>
    <dbReference type="NCBI Taxonomy" id="277"/>
    <lineage>
        <taxon>Bacteria</taxon>
        <taxon>Thermotogati</taxon>
        <taxon>Deinococcota</taxon>
        <taxon>Deinococci</taxon>
        <taxon>Thermales</taxon>
        <taxon>Thermaceae</taxon>
        <taxon>Meiothermus</taxon>
    </lineage>
</organism>
<evidence type="ECO:0000256" key="6">
    <source>
        <dbReference type="ARBA" id="ARBA00022842"/>
    </source>
</evidence>
<dbReference type="PANTHER" id="PTHR33653">
    <property type="entry name" value="RIBONUCLEASE VAPC2"/>
    <property type="match status" value="1"/>
</dbReference>
<protein>
    <submittedName>
        <fullName evidence="9">Type II toxin-antitoxin system VapC family toxin</fullName>
    </submittedName>
</protein>
<evidence type="ECO:0000256" key="5">
    <source>
        <dbReference type="ARBA" id="ARBA00022801"/>
    </source>
</evidence>
<dbReference type="InterPro" id="IPR050556">
    <property type="entry name" value="Type_II_TA_system_RNase"/>
</dbReference>
<dbReference type="GO" id="GO:0046872">
    <property type="term" value="F:metal ion binding"/>
    <property type="evidence" value="ECO:0007669"/>
    <property type="project" value="UniProtKB-KW"/>
</dbReference>
<comment type="caution">
    <text evidence="9">The sequence shown here is derived from an EMBL/GenBank/DDBJ whole genome shotgun (WGS) entry which is preliminary data.</text>
</comment>